<dbReference type="Proteomes" id="UP000636479">
    <property type="component" value="Unassembled WGS sequence"/>
</dbReference>
<gene>
    <name evidence="1" type="ORF">MIND_00016000</name>
</gene>
<dbReference type="RefSeq" id="XP_037225041.1">
    <property type="nucleotide sequence ID" value="XM_037357131.1"/>
</dbReference>
<name>A0A8H6WHF4_9AGAR</name>
<sequence>MDGNLYSLFNEMLVWLEEPHTYNIVSSLPNFSSFRSVQQHRVTFTVDPTLVDTCKELNQAVPELPSPVLLAIRAACCRVANLSGALEQHDIVLRELARTQTLAPDGDHGSAELLRMRLGMTDHAGQNPMISF</sequence>
<dbReference type="AlphaFoldDB" id="A0A8H6WHF4"/>
<proteinExistence type="predicted"/>
<reference evidence="1" key="1">
    <citation type="submission" date="2020-05" db="EMBL/GenBank/DDBJ databases">
        <title>Mycena genomes resolve the evolution of fungal bioluminescence.</title>
        <authorList>
            <person name="Tsai I.J."/>
        </authorList>
    </citation>
    <scope>NUCLEOTIDE SEQUENCE</scope>
    <source>
        <strain evidence="1">171206Taipei</strain>
    </source>
</reference>
<organism evidence="1 2">
    <name type="scientific">Mycena indigotica</name>
    <dbReference type="NCBI Taxonomy" id="2126181"/>
    <lineage>
        <taxon>Eukaryota</taxon>
        <taxon>Fungi</taxon>
        <taxon>Dikarya</taxon>
        <taxon>Basidiomycota</taxon>
        <taxon>Agaricomycotina</taxon>
        <taxon>Agaricomycetes</taxon>
        <taxon>Agaricomycetidae</taxon>
        <taxon>Agaricales</taxon>
        <taxon>Marasmiineae</taxon>
        <taxon>Mycenaceae</taxon>
        <taxon>Mycena</taxon>
    </lineage>
</organism>
<evidence type="ECO:0000313" key="2">
    <source>
        <dbReference type="Proteomes" id="UP000636479"/>
    </source>
</evidence>
<protein>
    <submittedName>
        <fullName evidence="1">Uncharacterized protein</fullName>
    </submittedName>
</protein>
<evidence type="ECO:0000313" key="1">
    <source>
        <dbReference type="EMBL" id="KAF7315018.1"/>
    </source>
</evidence>
<dbReference type="EMBL" id="JACAZF010000001">
    <property type="protein sequence ID" value="KAF7315018.1"/>
    <property type="molecule type" value="Genomic_DNA"/>
</dbReference>
<dbReference type="GeneID" id="59339647"/>
<comment type="caution">
    <text evidence="1">The sequence shown here is derived from an EMBL/GenBank/DDBJ whole genome shotgun (WGS) entry which is preliminary data.</text>
</comment>
<accession>A0A8H6WHF4</accession>
<dbReference type="OrthoDB" id="3014068at2759"/>
<keyword evidence="2" id="KW-1185">Reference proteome</keyword>